<organism evidence="4 5">
    <name type="scientific">Metabacillus endolithicus</name>
    <dbReference type="NCBI Taxonomy" id="1535204"/>
    <lineage>
        <taxon>Bacteria</taxon>
        <taxon>Bacillati</taxon>
        <taxon>Bacillota</taxon>
        <taxon>Bacilli</taxon>
        <taxon>Bacillales</taxon>
        <taxon>Bacillaceae</taxon>
        <taxon>Metabacillus</taxon>
    </lineage>
</organism>
<evidence type="ECO:0000313" key="5">
    <source>
        <dbReference type="Proteomes" id="UP001597318"/>
    </source>
</evidence>
<comment type="similarity">
    <text evidence="2">Belongs to the eukaryotic ribosomal protein eL8 family.</text>
</comment>
<dbReference type="EMBL" id="JBHUIK010000010">
    <property type="protein sequence ID" value="MFD2216926.1"/>
    <property type="molecule type" value="Genomic_DNA"/>
</dbReference>
<gene>
    <name evidence="4" type="ORF">ACFSKK_24965</name>
</gene>
<evidence type="ECO:0000313" key="4">
    <source>
        <dbReference type="EMBL" id="MFD2216926.1"/>
    </source>
</evidence>
<feature type="domain" description="Ribosomal protein eL8/eL30/eS12/Gadd45" evidence="3">
    <location>
        <begin position="5"/>
        <end position="81"/>
    </location>
</feature>
<keyword evidence="5" id="KW-1185">Reference proteome</keyword>
<dbReference type="HAMAP" id="MF_00574">
    <property type="entry name" value="Ribosomal_eL8_Bact"/>
    <property type="match status" value="1"/>
</dbReference>
<evidence type="ECO:0000259" key="3">
    <source>
        <dbReference type="Pfam" id="PF01248"/>
    </source>
</evidence>
<dbReference type="RefSeq" id="WP_121664181.1">
    <property type="nucleotide sequence ID" value="NZ_JBHUIK010000010.1"/>
</dbReference>
<keyword evidence="1 2" id="KW-0694">RNA-binding</keyword>
<dbReference type="Pfam" id="PF01248">
    <property type="entry name" value="Ribosomal_L7Ae"/>
    <property type="match status" value="1"/>
</dbReference>
<proteinExistence type="inferred from homology"/>
<accession>A0ABW5C798</accession>
<dbReference type="InterPro" id="IPR029064">
    <property type="entry name" value="Ribosomal_eL30-like_sf"/>
</dbReference>
<dbReference type="InterPro" id="IPR004038">
    <property type="entry name" value="Ribosomal_eL8/eL30/eS12/Gad45"/>
</dbReference>
<comment type="caution">
    <text evidence="4">The sequence shown here is derived from an EMBL/GenBank/DDBJ whole genome shotgun (WGS) entry which is preliminary data.</text>
</comment>
<reference evidence="5" key="1">
    <citation type="journal article" date="2019" name="Int. J. Syst. Evol. Microbiol.">
        <title>The Global Catalogue of Microorganisms (GCM) 10K type strain sequencing project: providing services to taxonomists for standard genome sequencing and annotation.</title>
        <authorList>
            <consortium name="The Broad Institute Genomics Platform"/>
            <consortium name="The Broad Institute Genome Sequencing Center for Infectious Disease"/>
            <person name="Wu L."/>
            <person name="Ma J."/>
        </authorList>
    </citation>
    <scope>NUCLEOTIDE SEQUENCE [LARGE SCALE GENOMIC DNA]</scope>
    <source>
        <strain evidence="5">CGMCC 1.15474</strain>
    </source>
</reference>
<dbReference type="SUPFAM" id="SSF55315">
    <property type="entry name" value="L30e-like"/>
    <property type="match status" value="1"/>
</dbReference>
<dbReference type="Proteomes" id="UP001597318">
    <property type="component" value="Unassembled WGS sequence"/>
</dbReference>
<name>A0ABW5C798_9BACI</name>
<sequence>MSYDKVSQANEIIVGTKQSVKALMNNEVKEIIIAEDADYRIIQKVIQTAETQKVPLTTVSSMKKLGRACGIEVGAAAVAIIR</sequence>
<protein>
    <recommendedName>
        <fullName evidence="2">RNA-binding protein ACFSKK_24965</fullName>
    </recommendedName>
    <alternativeName>
        <fullName evidence="2">Ribosomal protein eL8-like</fullName>
    </alternativeName>
</protein>
<evidence type="ECO:0000256" key="2">
    <source>
        <dbReference type="HAMAP-Rule" id="MF_00574"/>
    </source>
</evidence>
<evidence type="ECO:0000256" key="1">
    <source>
        <dbReference type="ARBA" id="ARBA00022884"/>
    </source>
</evidence>
<dbReference type="Gene3D" id="3.30.1330.30">
    <property type="match status" value="1"/>
</dbReference>
<dbReference type="InterPro" id="IPR023460">
    <property type="entry name" value="RNA_bf_YbxF-like"/>
</dbReference>
<dbReference type="NCBIfam" id="NF010125">
    <property type="entry name" value="PRK13602.1"/>
    <property type="match status" value="1"/>
</dbReference>